<dbReference type="EMBL" id="JAGGMV010000008">
    <property type="protein sequence ID" value="MBP2202188.1"/>
    <property type="molecule type" value="Genomic_DNA"/>
</dbReference>
<accession>A0A8J7S696</accession>
<dbReference type="Proteomes" id="UP000740329">
    <property type="component" value="Unassembled WGS sequence"/>
</dbReference>
<organism evidence="1 2">
    <name type="scientific">Methanococcus voltae</name>
    <dbReference type="NCBI Taxonomy" id="2188"/>
    <lineage>
        <taxon>Archaea</taxon>
        <taxon>Methanobacteriati</taxon>
        <taxon>Methanobacteriota</taxon>
        <taxon>Methanomada group</taxon>
        <taxon>Methanococci</taxon>
        <taxon>Methanococcales</taxon>
        <taxon>Methanococcaceae</taxon>
        <taxon>Methanococcus</taxon>
    </lineage>
</organism>
<dbReference type="AlphaFoldDB" id="A0A8J7S696"/>
<evidence type="ECO:0000313" key="1">
    <source>
        <dbReference type="EMBL" id="MBP2202188.1"/>
    </source>
</evidence>
<dbReference type="RefSeq" id="WP_209591703.1">
    <property type="nucleotide sequence ID" value="NZ_JAGGMV010000008.1"/>
</dbReference>
<protein>
    <submittedName>
        <fullName evidence="1">Uncharacterized protein</fullName>
    </submittedName>
</protein>
<evidence type="ECO:0000313" key="2">
    <source>
        <dbReference type="Proteomes" id="UP000740329"/>
    </source>
</evidence>
<gene>
    <name evidence="1" type="ORF">J3E07_001629</name>
</gene>
<comment type="caution">
    <text evidence="1">The sequence shown here is derived from an EMBL/GenBank/DDBJ whole genome shotgun (WGS) entry which is preliminary data.</text>
</comment>
<name>A0A8J7S696_METVO</name>
<proteinExistence type="predicted"/>
<sequence>MEKSEKITLLWVLKRIFKKLIINKLKPKKKEKKDFLGFREGNIYDELPIDVLEELYYSIPEKGLINNIKFHIECDKILKKYPTKNKKIYEKPGVIRSMHLIGKLKEDD</sequence>
<reference evidence="1" key="1">
    <citation type="submission" date="2021-03" db="EMBL/GenBank/DDBJ databases">
        <title>Genomic Encyclopedia of Type Strains, Phase IV (KMG-V): Genome sequencing to study the core and pangenomes of soil and plant-associated prokaryotes.</title>
        <authorList>
            <person name="Whitman W."/>
        </authorList>
    </citation>
    <scope>NUCLEOTIDE SEQUENCE</scope>
    <source>
        <strain evidence="1">C4</strain>
    </source>
</reference>